<evidence type="ECO:0000256" key="1">
    <source>
        <dbReference type="ARBA" id="ARBA00022741"/>
    </source>
</evidence>
<dbReference type="Pfam" id="PF02492">
    <property type="entry name" value="cobW"/>
    <property type="match status" value="1"/>
</dbReference>
<dbReference type="Proteomes" id="UP000002941">
    <property type="component" value="Unassembled WGS sequence"/>
</dbReference>
<proteinExistence type="inferred from homology"/>
<dbReference type="InterPro" id="IPR051316">
    <property type="entry name" value="Zinc-reg_GTPase_activator"/>
</dbReference>
<reference evidence="8 9" key="1">
    <citation type="submission" date="2012-05" db="EMBL/GenBank/DDBJ databases">
        <authorList>
            <person name="Harkins D.M."/>
            <person name="Madupu R."/>
            <person name="Durkin A.S."/>
            <person name="Torralba M."/>
            <person name="Methe B."/>
            <person name="Sutton G.G."/>
            <person name="Nelson K.E."/>
        </authorList>
    </citation>
    <scope>NUCLEOTIDE SEQUENCE [LARGE SCALE GENOMIC DNA]</scope>
    <source>
        <strain evidence="8 9">F0489</strain>
    </source>
</reference>
<keyword evidence="9" id="KW-1185">Reference proteome</keyword>
<dbReference type="GO" id="GO:0016787">
    <property type="term" value="F:hydrolase activity"/>
    <property type="evidence" value="ECO:0007669"/>
    <property type="project" value="UniProtKB-KW"/>
</dbReference>
<dbReference type="SUPFAM" id="SSF52540">
    <property type="entry name" value="P-loop containing nucleoside triphosphate hydrolases"/>
    <property type="match status" value="1"/>
</dbReference>
<keyword evidence="1" id="KW-0547">Nucleotide-binding</keyword>
<dbReference type="PATRIC" id="fig|1125718.3.peg.2220"/>
<dbReference type="PANTHER" id="PTHR13748:SF62">
    <property type="entry name" value="COBW DOMAIN-CONTAINING PROTEIN"/>
    <property type="match status" value="1"/>
</dbReference>
<dbReference type="OrthoDB" id="9808822at2"/>
<dbReference type="InterPro" id="IPR036627">
    <property type="entry name" value="CobW-likC_sf"/>
</dbReference>
<dbReference type="AlphaFoldDB" id="J0N4Y9"/>
<dbReference type="Pfam" id="PF07683">
    <property type="entry name" value="CobW_C"/>
    <property type="match status" value="1"/>
</dbReference>
<keyword evidence="2" id="KW-0378">Hydrolase</keyword>
<evidence type="ECO:0000256" key="4">
    <source>
        <dbReference type="ARBA" id="ARBA00034320"/>
    </source>
</evidence>
<comment type="similarity">
    <text evidence="4">Belongs to the SIMIBI class G3E GTPase family. ZNG1 subfamily.</text>
</comment>
<evidence type="ECO:0000259" key="7">
    <source>
        <dbReference type="Pfam" id="PF07683"/>
    </source>
</evidence>
<protein>
    <submittedName>
        <fullName evidence="8">CobW/P47K family protein</fullName>
    </submittedName>
</protein>
<sequence length="371" mass="39086">MTPGRRPACRSRVPVIALTGYLGAGKTTLLNHLLRTPGARLGVVINDFGDINVDAALVTGEVDEPASVAGGCLCCMPDAGGLETALERLVAARPDLDAILIEASGLAEPANLVRLLRSTALRRVRYAGLIDVIDVVNDEHTAGSHAVKAAEGIEGATAPPARYSAATLVVVAKTDLLEADERSRALDRVTRRVHSRNPRALVIEAAHGRIDPLLVMDVAHEAPPADELPLAELTRSARSKTCDNHHAHAHADSVTVPASLPVSPGALADLLESPPTEAYRLKGVLDVAVGAGRSGSSGGVRRVIVNVVAGQVHLETERPHRSVQLGLVAIGDHLGEDVRRRLEKAGRPAEGPPVSADVARLDRIRRRSRGI</sequence>
<dbReference type="EMBL" id="AKFT01000177">
    <property type="protein sequence ID" value="EJF39497.1"/>
    <property type="molecule type" value="Genomic_DNA"/>
</dbReference>
<evidence type="ECO:0000256" key="2">
    <source>
        <dbReference type="ARBA" id="ARBA00022801"/>
    </source>
</evidence>
<evidence type="ECO:0000256" key="5">
    <source>
        <dbReference type="ARBA" id="ARBA00049117"/>
    </source>
</evidence>
<organism evidence="8 9">
    <name type="scientific">Actinomyces massiliensis F0489</name>
    <dbReference type="NCBI Taxonomy" id="1125718"/>
    <lineage>
        <taxon>Bacteria</taxon>
        <taxon>Bacillati</taxon>
        <taxon>Actinomycetota</taxon>
        <taxon>Actinomycetes</taxon>
        <taxon>Actinomycetales</taxon>
        <taxon>Actinomycetaceae</taxon>
        <taxon>Actinomyces</taxon>
    </lineage>
</organism>
<dbReference type="PANTHER" id="PTHR13748">
    <property type="entry name" value="COBW-RELATED"/>
    <property type="match status" value="1"/>
</dbReference>
<evidence type="ECO:0000313" key="8">
    <source>
        <dbReference type="EMBL" id="EJF39497.1"/>
    </source>
</evidence>
<dbReference type="InterPro" id="IPR011629">
    <property type="entry name" value="CobW-like_C"/>
</dbReference>
<name>J0N4Y9_9ACTO</name>
<comment type="catalytic activity">
    <reaction evidence="5">
        <text>GTP + H2O = GDP + phosphate + H(+)</text>
        <dbReference type="Rhea" id="RHEA:19669"/>
        <dbReference type="ChEBI" id="CHEBI:15377"/>
        <dbReference type="ChEBI" id="CHEBI:15378"/>
        <dbReference type="ChEBI" id="CHEBI:37565"/>
        <dbReference type="ChEBI" id="CHEBI:43474"/>
        <dbReference type="ChEBI" id="CHEBI:58189"/>
    </reaction>
    <physiologicalReaction direction="left-to-right" evidence="5">
        <dbReference type="Rhea" id="RHEA:19670"/>
    </physiologicalReaction>
</comment>
<evidence type="ECO:0000313" key="9">
    <source>
        <dbReference type="Proteomes" id="UP000002941"/>
    </source>
</evidence>
<evidence type="ECO:0000256" key="3">
    <source>
        <dbReference type="ARBA" id="ARBA00023186"/>
    </source>
</evidence>
<dbReference type="Gene3D" id="3.30.1220.10">
    <property type="entry name" value="CobW-like, C-terminal domain"/>
    <property type="match status" value="1"/>
</dbReference>
<feature type="domain" description="CobW C-terminal" evidence="7">
    <location>
        <begin position="252"/>
        <end position="342"/>
    </location>
</feature>
<dbReference type="RefSeq" id="WP_008732733.1">
    <property type="nucleotide sequence ID" value="NZ_AKFT01000177.1"/>
</dbReference>
<comment type="caution">
    <text evidence="8">The sequence shown here is derived from an EMBL/GenBank/DDBJ whole genome shotgun (WGS) entry which is preliminary data.</text>
</comment>
<dbReference type="InterPro" id="IPR027417">
    <property type="entry name" value="P-loop_NTPase"/>
</dbReference>
<dbReference type="CDD" id="cd03112">
    <property type="entry name" value="CobW-like"/>
    <property type="match status" value="1"/>
</dbReference>
<keyword evidence="3" id="KW-0143">Chaperone</keyword>
<evidence type="ECO:0000259" key="6">
    <source>
        <dbReference type="Pfam" id="PF02492"/>
    </source>
</evidence>
<gene>
    <name evidence="8" type="ORF">HMPREF1318_0052</name>
</gene>
<dbReference type="InterPro" id="IPR003495">
    <property type="entry name" value="CobW/HypB/UreG_nucleotide-bd"/>
</dbReference>
<dbReference type="eggNOG" id="COG0523">
    <property type="taxonomic scope" value="Bacteria"/>
</dbReference>
<accession>J0N4Y9</accession>
<dbReference type="GO" id="GO:0000166">
    <property type="term" value="F:nucleotide binding"/>
    <property type="evidence" value="ECO:0007669"/>
    <property type="project" value="UniProtKB-KW"/>
</dbReference>
<dbReference type="Gene3D" id="3.40.50.300">
    <property type="entry name" value="P-loop containing nucleotide triphosphate hydrolases"/>
    <property type="match status" value="1"/>
</dbReference>
<feature type="domain" description="CobW/HypB/UreG nucleotide-binding" evidence="6">
    <location>
        <begin position="14"/>
        <end position="197"/>
    </location>
</feature>
<dbReference type="GO" id="GO:0005737">
    <property type="term" value="C:cytoplasm"/>
    <property type="evidence" value="ECO:0007669"/>
    <property type="project" value="TreeGrafter"/>
</dbReference>